<evidence type="ECO:0000313" key="16">
    <source>
        <dbReference type="EMBL" id="EMP24007.1"/>
    </source>
</evidence>
<dbReference type="FunFam" id="3.30.200.20:FF:000024">
    <property type="entry name" value="B-Raf proto-oncogene serine/threonine-protein kinase"/>
    <property type="match status" value="1"/>
</dbReference>
<dbReference type="SUPFAM" id="SSF57889">
    <property type="entry name" value="Cysteine-rich domain"/>
    <property type="match status" value="1"/>
</dbReference>
<feature type="region of interest" description="Disordered" evidence="12">
    <location>
        <begin position="1321"/>
        <end position="1421"/>
    </location>
</feature>
<evidence type="ECO:0000256" key="11">
    <source>
        <dbReference type="PROSITE-ProRule" id="PRU10141"/>
    </source>
</evidence>
<dbReference type="PROSITE" id="PS50011">
    <property type="entry name" value="PROTEIN_KINASE_DOM"/>
    <property type="match status" value="1"/>
</dbReference>
<feature type="compositionally biased region" description="Basic and acidic residues" evidence="12">
    <location>
        <begin position="1493"/>
        <end position="1504"/>
    </location>
</feature>
<dbReference type="Gene3D" id="3.40.50.410">
    <property type="entry name" value="von Willebrand factor, type A domain"/>
    <property type="match status" value="1"/>
</dbReference>
<dbReference type="Proteomes" id="UP000031443">
    <property type="component" value="Unassembled WGS sequence"/>
</dbReference>
<organism evidence="16 17">
    <name type="scientific">Chelonia mydas</name>
    <name type="common">Green sea-turtle</name>
    <name type="synonym">Chelonia agassizi</name>
    <dbReference type="NCBI Taxonomy" id="8469"/>
    <lineage>
        <taxon>Eukaryota</taxon>
        <taxon>Metazoa</taxon>
        <taxon>Chordata</taxon>
        <taxon>Craniata</taxon>
        <taxon>Vertebrata</taxon>
        <taxon>Euteleostomi</taxon>
        <taxon>Archelosauria</taxon>
        <taxon>Testudinata</taxon>
        <taxon>Testudines</taxon>
        <taxon>Cryptodira</taxon>
        <taxon>Durocryptodira</taxon>
        <taxon>Americhelydia</taxon>
        <taxon>Chelonioidea</taxon>
        <taxon>Cheloniidae</taxon>
        <taxon>Chelonia</taxon>
    </lineage>
</organism>
<dbReference type="SUPFAM" id="SSF56112">
    <property type="entry name" value="Protein kinase-like (PK-like)"/>
    <property type="match status" value="2"/>
</dbReference>
<feature type="region of interest" description="Disordered" evidence="12">
    <location>
        <begin position="134"/>
        <end position="160"/>
    </location>
</feature>
<feature type="region of interest" description="Disordered" evidence="12">
    <location>
        <begin position="299"/>
        <end position="367"/>
    </location>
</feature>
<dbReference type="InterPro" id="IPR036465">
    <property type="entry name" value="vWFA_dom_sf"/>
</dbReference>
<dbReference type="GO" id="GO:0007165">
    <property type="term" value="P:signal transduction"/>
    <property type="evidence" value="ECO:0007669"/>
    <property type="project" value="InterPro"/>
</dbReference>
<dbReference type="SMART" id="SM00109">
    <property type="entry name" value="C1"/>
    <property type="match status" value="1"/>
</dbReference>
<evidence type="ECO:0000256" key="8">
    <source>
        <dbReference type="ARBA" id="ARBA00022777"/>
    </source>
</evidence>
<dbReference type="InterPro" id="IPR002219">
    <property type="entry name" value="PKC_DAG/PE"/>
</dbReference>
<feature type="compositionally biased region" description="Basic and acidic residues" evidence="12">
    <location>
        <begin position="1512"/>
        <end position="1530"/>
    </location>
</feature>
<dbReference type="Pfam" id="PF15057">
    <property type="entry name" value="DUF4537"/>
    <property type="match status" value="1"/>
</dbReference>
<keyword evidence="5" id="KW-0808">Transferase</keyword>
<dbReference type="EMBL" id="KB604211">
    <property type="protein sequence ID" value="EMP24007.1"/>
    <property type="molecule type" value="Genomic_DNA"/>
</dbReference>
<dbReference type="InterPro" id="IPR017441">
    <property type="entry name" value="Protein_kinase_ATP_BS"/>
</dbReference>
<dbReference type="SUPFAM" id="SSF53300">
    <property type="entry name" value="vWA-like"/>
    <property type="match status" value="1"/>
</dbReference>
<name>M7B6U9_CHEMY</name>
<keyword evidence="7 11" id="KW-0547">Nucleotide-binding</keyword>
<feature type="region of interest" description="Disordered" evidence="12">
    <location>
        <begin position="1445"/>
        <end position="1468"/>
    </location>
</feature>
<keyword evidence="10 11" id="KW-0067">ATP-binding</keyword>
<dbReference type="GO" id="GO:0004674">
    <property type="term" value="F:protein serine/threonine kinase activity"/>
    <property type="evidence" value="ECO:0007669"/>
    <property type="project" value="UniProtKB-KW"/>
</dbReference>
<evidence type="ECO:0000256" key="12">
    <source>
        <dbReference type="SAM" id="MobiDB-lite"/>
    </source>
</evidence>
<dbReference type="FunFam" id="1.10.510.10:FF:002180">
    <property type="match status" value="1"/>
</dbReference>
<dbReference type="InterPro" id="IPR046349">
    <property type="entry name" value="C1-like_sf"/>
</dbReference>
<keyword evidence="6" id="KW-0479">Metal-binding</keyword>
<keyword evidence="3" id="KW-0723">Serine/threonine-protein kinase</keyword>
<dbReference type="PROSITE" id="PS50898">
    <property type="entry name" value="RBD"/>
    <property type="match status" value="1"/>
</dbReference>
<dbReference type="GO" id="GO:0005524">
    <property type="term" value="F:ATP binding"/>
    <property type="evidence" value="ECO:0007669"/>
    <property type="project" value="UniProtKB-UniRule"/>
</dbReference>
<keyword evidence="17" id="KW-1185">Reference proteome</keyword>
<reference evidence="17" key="1">
    <citation type="journal article" date="2013" name="Nat. Genet.">
        <title>The draft genomes of soft-shell turtle and green sea turtle yield insights into the development and evolution of the turtle-specific body plan.</title>
        <authorList>
            <person name="Wang Z."/>
            <person name="Pascual-Anaya J."/>
            <person name="Zadissa A."/>
            <person name="Li W."/>
            <person name="Niimura Y."/>
            <person name="Huang Z."/>
            <person name="Li C."/>
            <person name="White S."/>
            <person name="Xiong Z."/>
            <person name="Fang D."/>
            <person name="Wang B."/>
            <person name="Ming Y."/>
            <person name="Chen Y."/>
            <person name="Zheng Y."/>
            <person name="Kuraku S."/>
            <person name="Pignatelli M."/>
            <person name="Herrero J."/>
            <person name="Beal K."/>
            <person name="Nozawa M."/>
            <person name="Li Q."/>
            <person name="Wang J."/>
            <person name="Zhang H."/>
            <person name="Yu L."/>
            <person name="Shigenobu S."/>
            <person name="Wang J."/>
            <person name="Liu J."/>
            <person name="Flicek P."/>
            <person name="Searle S."/>
            <person name="Wang J."/>
            <person name="Kuratani S."/>
            <person name="Yin Y."/>
            <person name="Aken B."/>
            <person name="Zhang G."/>
            <person name="Irie N."/>
        </authorList>
    </citation>
    <scope>NUCLEOTIDE SEQUENCE [LARGE SCALE GENOMIC DNA]</scope>
</reference>
<feature type="compositionally biased region" description="Basic and acidic residues" evidence="12">
    <location>
        <begin position="1383"/>
        <end position="1417"/>
    </location>
</feature>
<dbReference type="Gene3D" id="3.30.200.20">
    <property type="entry name" value="Phosphorylase Kinase, domain 1"/>
    <property type="match status" value="1"/>
</dbReference>
<gene>
    <name evidence="16" type="ORF">UY3_18951</name>
</gene>
<evidence type="ECO:0000259" key="15">
    <source>
        <dbReference type="PROSITE" id="PS50898"/>
    </source>
</evidence>
<evidence type="ECO:0000256" key="4">
    <source>
        <dbReference type="ARBA" id="ARBA00022553"/>
    </source>
</evidence>
<dbReference type="InterPro" id="IPR001245">
    <property type="entry name" value="Ser-Thr/Tyr_kinase_cat_dom"/>
</dbReference>
<evidence type="ECO:0000259" key="14">
    <source>
        <dbReference type="PROSITE" id="PS50081"/>
    </source>
</evidence>
<dbReference type="InterPro" id="IPR000719">
    <property type="entry name" value="Prot_kinase_dom"/>
</dbReference>
<dbReference type="FunFam" id="3.30.60.20:FF:000004">
    <property type="entry name" value="B-Raf proto-oncogene serine/threonine-protein kinase"/>
    <property type="match status" value="1"/>
</dbReference>
<keyword evidence="4" id="KW-0597">Phosphoprotein</keyword>
<feature type="compositionally biased region" description="Low complexity" evidence="12">
    <location>
        <begin position="309"/>
        <end position="323"/>
    </location>
</feature>
<feature type="compositionally biased region" description="Low complexity" evidence="12">
    <location>
        <begin position="55"/>
        <end position="85"/>
    </location>
</feature>
<feature type="compositionally biased region" description="Polar residues" evidence="12">
    <location>
        <begin position="86"/>
        <end position="99"/>
    </location>
</feature>
<dbReference type="Gene3D" id="2.30.30.140">
    <property type="match status" value="1"/>
</dbReference>
<sequence length="1574" mass="176899">MIKLTQEHIEALLDKFGGEHNPPSIYLEAYEEYTSKLDALQQREQQLLESMGNGTDFSVSSSASTDTVTSSSSSSLSVAPSSLSVYQNPTDMSRNNPKSPQKPIVRVFLPNKQRTVAPPLQFLANGSCVVSARGGGSVQRPPGPLLSPRDVSVTSRSSAEPGQVPARCGVTVRDSLKKALMMRGLIPECCAVYRIQDGEKKPIGWDTDISWLTGEELHVEVLENVPLTTHNFVRKTFFTLAFCDFCRKLLFQGFRCQTCGYKFHQRCSTEVPLMCVNYDQLDLLFVSKFFEHHPISQEEASLGETTQASGSYSSVPPSDSIGPPILPSPSPSKSIPIPQPFRPADEDHRNQFGQRDRSSSAPNVHINTIEPVNIDDLIRDQGLRGEGAPLNQLMRCLRKYQSRTPSPLLHSVPSEIVFDFEPGPVFRGSTTGLSATPPASLPGSLTSVKALQKSPGPQRERKSSSSSEDRNRMKTLGRRDSSDDWEIPDGQITVGQRIGSGSFGTVYKGKWHGDVAVKMLNVTAPTPQQLQAFKNEVGVLRKTRHVNILLFMGYSTKPQLAIVTQWCEGSSLYHHLHIIETKFEMIKLIDIARQTAQGMEVSLWQAARRFVYLSVHRCARLQLPAALVRRSQPMGAVGSSAGRATASHNSHWPGMANHGHWELRAGVPADAQAPEVIRMQDKNPYSFQSDVYAFGIVLYELMTGQLPYSNINNRDQIIFMVGRGYLSPDLSKVRSNCPKAMKRLMAECLKKKRDERPLFPQILASIELLARSLPKIHRSASEPSLNRAGFQTEDFSLYTCASPKTPIQAGGYAGCLRALAMSVLSHPCCATLPLVGDLQDRNVTFVVNMLEGMSSKQDFLKEHLIKTLFLMANSPTESTFNIISFASKVIKWCNSLVKCSLSNIIEATAWIRALQCGNGADAVSALAMAFEDPTCQVVYLVTDALSESASEEICSLLAETGEERPVHTVYLVEKPGDYESSTQKEMEKVARQSGGSFQVITPHPPGASEEVNPGCTSSIHCCNAISKYPSCSLLMSHPKAYFPVCVCANSPTIPLTTLTKEDLMDWFLESPHLLRGAQVLARRETDGYYYLGHIAQEVKGSRERFLIEFERSRLLKGKVQFRMQETPLYDIIHYEDARRQPLAPGDRVLAPWEAKGERYGPGTVLKAAESCEAQLASGNSRVLVNFWNGQTKKVSSDLAVRIPLPLSERIILELQMPLVARQMLVDSSSDYPYTVTPGYRASGHCRQDLVCWQGSTQVQSCPNCSSGCSSLCHCCLRAWLPIRPTVNRAQPENVLIPGTSLTKEELSRKIEEQLSKGRVPISERVSREEDKKEKKKRLKKENAPKDLGSCVKMGNKVTEPKKKSVTKGATQESLRKMNFNTARIEHRRQQAEQRQQKREQQQEAEGLKRQLMRDSRRQRSLQRTLQSLEKQLEYNNMVCQHMAKLQTARAERSRKESSLQEEEKRKESQRLQFLKAQRLQREELQVEYNQRNYDQDKKRQDLLRSRMQSRQETLEREIQEPDTQQRKREDAKWRAFQNQDHFQQKLEKECQKHHHLQQYLREQNLLMLRASLLS</sequence>
<evidence type="ECO:0000256" key="7">
    <source>
        <dbReference type="ARBA" id="ARBA00022741"/>
    </source>
</evidence>
<evidence type="ECO:0000259" key="13">
    <source>
        <dbReference type="PROSITE" id="PS50011"/>
    </source>
</evidence>
<dbReference type="EC" id="2.7.11.1" evidence="2"/>
<evidence type="ECO:0000256" key="5">
    <source>
        <dbReference type="ARBA" id="ARBA00022679"/>
    </source>
</evidence>
<dbReference type="PROSITE" id="PS00479">
    <property type="entry name" value="ZF_DAG_PE_1"/>
    <property type="match status" value="1"/>
</dbReference>
<dbReference type="InterPro" id="IPR032770">
    <property type="entry name" value="DUF4537"/>
</dbReference>
<dbReference type="Gene3D" id="1.10.510.10">
    <property type="entry name" value="Transferase(Phosphotransferase) domain 1"/>
    <property type="match status" value="1"/>
</dbReference>
<dbReference type="PANTHER" id="PTHR14343:SF4">
    <property type="entry name" value="DUF4537 DOMAIN-CONTAINING PROTEIN"/>
    <property type="match status" value="1"/>
</dbReference>
<keyword evidence="9" id="KW-0862">Zinc</keyword>
<feature type="compositionally biased region" description="Basic and acidic residues" evidence="12">
    <location>
        <begin position="1449"/>
        <end position="1468"/>
    </location>
</feature>
<evidence type="ECO:0000256" key="6">
    <source>
        <dbReference type="ARBA" id="ARBA00022723"/>
    </source>
</evidence>
<comment type="similarity">
    <text evidence="1">Belongs to the protein kinase superfamily. TKL Ser/Thr protein kinase family. RAF subfamily.</text>
</comment>
<feature type="region of interest" description="Disordered" evidence="12">
    <location>
        <begin position="52"/>
        <end position="102"/>
    </location>
</feature>
<evidence type="ECO:0000313" key="17">
    <source>
        <dbReference type="Proteomes" id="UP000031443"/>
    </source>
</evidence>
<evidence type="ECO:0000256" key="1">
    <source>
        <dbReference type="ARBA" id="ARBA00010507"/>
    </source>
</evidence>
<dbReference type="InterPro" id="IPR003116">
    <property type="entry name" value="RBD_dom"/>
</dbReference>
<dbReference type="InterPro" id="IPR011009">
    <property type="entry name" value="Kinase-like_dom_sf"/>
</dbReference>
<dbReference type="InterPro" id="IPR029071">
    <property type="entry name" value="Ubiquitin-like_domsf"/>
</dbReference>
<keyword evidence="8 16" id="KW-0418">Kinase</keyword>
<feature type="region of interest" description="Disordered" evidence="12">
    <location>
        <begin position="1490"/>
        <end position="1530"/>
    </location>
</feature>
<dbReference type="PROSITE" id="PS50081">
    <property type="entry name" value="ZF_DAG_PE_2"/>
    <property type="match status" value="1"/>
</dbReference>
<accession>M7B6U9</accession>
<dbReference type="Pfam" id="PF13768">
    <property type="entry name" value="VWA_3"/>
    <property type="match status" value="1"/>
</dbReference>
<dbReference type="Gene3D" id="3.10.20.90">
    <property type="entry name" value="Phosphatidylinositol 3-kinase Catalytic Subunit, Chain A, domain 1"/>
    <property type="match status" value="1"/>
</dbReference>
<dbReference type="SUPFAM" id="SSF54236">
    <property type="entry name" value="Ubiquitin-like"/>
    <property type="match status" value="1"/>
</dbReference>
<dbReference type="Pfam" id="PF00130">
    <property type="entry name" value="C1_1"/>
    <property type="match status" value="1"/>
</dbReference>
<dbReference type="PANTHER" id="PTHR14343">
    <property type="entry name" value="VWFA DOMAIN-CONTAINING PROTEIN"/>
    <property type="match status" value="1"/>
</dbReference>
<dbReference type="Gene3D" id="3.30.60.20">
    <property type="match status" value="1"/>
</dbReference>
<evidence type="ECO:0000256" key="2">
    <source>
        <dbReference type="ARBA" id="ARBA00012513"/>
    </source>
</evidence>
<feature type="compositionally biased region" description="Basic and acidic residues" evidence="12">
    <location>
        <begin position="458"/>
        <end position="482"/>
    </location>
</feature>
<feature type="binding site" evidence="11">
    <location>
        <position position="518"/>
    </location>
    <ligand>
        <name>ATP</name>
        <dbReference type="ChEBI" id="CHEBI:30616"/>
    </ligand>
</feature>
<dbReference type="SMART" id="SM00455">
    <property type="entry name" value="RBD"/>
    <property type="match status" value="1"/>
</dbReference>
<dbReference type="PROSITE" id="PS00107">
    <property type="entry name" value="PROTEIN_KINASE_ATP"/>
    <property type="match status" value="1"/>
</dbReference>
<dbReference type="FunFam" id="3.10.20.90:FF:000015">
    <property type="entry name" value="B-Raf proto-oncogene serine/threonine-protein kinase"/>
    <property type="match status" value="1"/>
</dbReference>
<feature type="compositionally biased region" description="Basic and acidic residues" evidence="12">
    <location>
        <begin position="343"/>
        <end position="358"/>
    </location>
</feature>
<protein>
    <recommendedName>
        <fullName evidence="2">non-specific serine/threonine protein kinase</fullName>
        <ecNumber evidence="2">2.7.11.1</ecNumber>
    </recommendedName>
</protein>
<dbReference type="GO" id="GO:0046872">
    <property type="term" value="F:metal ion binding"/>
    <property type="evidence" value="ECO:0007669"/>
    <property type="project" value="UniProtKB-KW"/>
</dbReference>
<dbReference type="InterPro" id="IPR002035">
    <property type="entry name" value="VWF_A"/>
</dbReference>
<feature type="region of interest" description="Disordered" evidence="12">
    <location>
        <begin position="429"/>
        <end position="489"/>
    </location>
</feature>
<evidence type="ECO:0000256" key="9">
    <source>
        <dbReference type="ARBA" id="ARBA00022833"/>
    </source>
</evidence>
<evidence type="ECO:0000256" key="10">
    <source>
        <dbReference type="ARBA" id="ARBA00022840"/>
    </source>
</evidence>
<feature type="domain" description="RBD" evidence="15">
    <location>
        <begin position="150"/>
        <end position="222"/>
    </location>
</feature>
<dbReference type="STRING" id="8469.M7B6U9"/>
<feature type="domain" description="Protein kinase" evidence="13">
    <location>
        <begin position="492"/>
        <end position="769"/>
    </location>
</feature>
<evidence type="ECO:0000256" key="3">
    <source>
        <dbReference type="ARBA" id="ARBA00022527"/>
    </source>
</evidence>
<proteinExistence type="inferred from homology"/>
<dbReference type="Pfam" id="PF02196">
    <property type="entry name" value="RBD"/>
    <property type="match status" value="1"/>
</dbReference>
<dbReference type="eggNOG" id="ENOG502QV3E">
    <property type="taxonomic scope" value="Eukaryota"/>
</dbReference>
<dbReference type="Pfam" id="PF07714">
    <property type="entry name" value="PK_Tyr_Ser-Thr"/>
    <property type="match status" value="2"/>
</dbReference>
<feature type="domain" description="Phorbol-ester/DAG-type" evidence="14">
    <location>
        <begin position="229"/>
        <end position="275"/>
    </location>
</feature>